<dbReference type="PANTHER" id="PTHR43185:SF1">
    <property type="entry name" value="FE(2+) TRANSPORTER FEOB"/>
    <property type="match status" value="1"/>
</dbReference>
<feature type="transmembrane region" description="Helical" evidence="17">
    <location>
        <begin position="640"/>
        <end position="662"/>
    </location>
</feature>
<keyword evidence="6" id="KW-0997">Cell inner membrane</keyword>
<feature type="domain" description="FeoB-type G" evidence="18">
    <location>
        <begin position="1"/>
        <end position="161"/>
    </location>
</feature>
<keyword evidence="20" id="KW-1185">Reference proteome</keyword>
<evidence type="ECO:0000256" key="11">
    <source>
        <dbReference type="ARBA" id="ARBA00023065"/>
    </source>
</evidence>
<keyword evidence="9 17" id="KW-1133">Transmembrane helix</keyword>
<feature type="binding site" evidence="15">
    <location>
        <begin position="32"/>
        <end position="36"/>
    </location>
    <ligand>
        <name>GTP</name>
        <dbReference type="ChEBI" id="CHEBI:37565"/>
        <label>1</label>
    </ligand>
</feature>
<evidence type="ECO:0000256" key="13">
    <source>
        <dbReference type="ARBA" id="ARBA00023136"/>
    </source>
</evidence>
<dbReference type="Gene3D" id="1.10.287.1770">
    <property type="match status" value="1"/>
</dbReference>
<dbReference type="CDD" id="cd01879">
    <property type="entry name" value="FeoB"/>
    <property type="match status" value="1"/>
</dbReference>
<evidence type="ECO:0000256" key="14">
    <source>
        <dbReference type="NCBIfam" id="TIGR00437"/>
    </source>
</evidence>
<feature type="binding site" evidence="15">
    <location>
        <begin position="52"/>
        <end position="55"/>
    </location>
    <ligand>
        <name>GTP</name>
        <dbReference type="ChEBI" id="CHEBI:37565"/>
        <label>1</label>
    </ligand>
</feature>
<feature type="transmembrane region" description="Helical" evidence="17">
    <location>
        <begin position="388"/>
        <end position="411"/>
    </location>
</feature>
<name>A0A926DH69_9FIRM</name>
<keyword evidence="3 17" id="KW-0813">Transport</keyword>
<dbReference type="FunFam" id="3.40.50.300:FF:000426">
    <property type="entry name" value="Ferrous iron transport protein B"/>
    <property type="match status" value="1"/>
</dbReference>
<gene>
    <name evidence="19" type="primary">feoB</name>
    <name evidence="19" type="ORF">H8693_07895</name>
</gene>
<feature type="transmembrane region" description="Helical" evidence="17">
    <location>
        <begin position="516"/>
        <end position="533"/>
    </location>
</feature>
<keyword evidence="16" id="KW-0460">Magnesium</keyword>
<feature type="binding site" evidence="15">
    <location>
        <begin position="112"/>
        <end position="115"/>
    </location>
    <ligand>
        <name>GTP</name>
        <dbReference type="ChEBI" id="CHEBI:37565"/>
        <label>1</label>
    </ligand>
</feature>
<feature type="transmembrane region" description="Helical" evidence="17">
    <location>
        <begin position="545"/>
        <end position="565"/>
    </location>
</feature>
<feature type="transmembrane region" description="Helical" evidence="17">
    <location>
        <begin position="605"/>
        <end position="628"/>
    </location>
</feature>
<keyword evidence="10 17" id="KW-0408">Iron</keyword>
<dbReference type="RefSeq" id="WP_249280526.1">
    <property type="nucleotide sequence ID" value="NZ_JACRSS010000003.1"/>
</dbReference>
<evidence type="ECO:0000256" key="10">
    <source>
        <dbReference type="ARBA" id="ARBA00023004"/>
    </source>
</evidence>
<dbReference type="EMBL" id="JACRSS010000003">
    <property type="protein sequence ID" value="MBC8538855.1"/>
    <property type="molecule type" value="Genomic_DNA"/>
</dbReference>
<evidence type="ECO:0000256" key="4">
    <source>
        <dbReference type="ARBA" id="ARBA00022475"/>
    </source>
</evidence>
<feature type="transmembrane region" description="Helical" evidence="17">
    <location>
        <begin position="454"/>
        <end position="474"/>
    </location>
</feature>
<dbReference type="PANTHER" id="PTHR43185">
    <property type="entry name" value="FERROUS IRON TRANSPORT PROTEIN B"/>
    <property type="match status" value="1"/>
</dbReference>
<evidence type="ECO:0000256" key="5">
    <source>
        <dbReference type="ARBA" id="ARBA00022496"/>
    </source>
</evidence>
<dbReference type="InterPro" id="IPR027417">
    <property type="entry name" value="P-loop_NTPase"/>
</dbReference>
<dbReference type="Pfam" id="PF07670">
    <property type="entry name" value="Gate"/>
    <property type="match status" value="2"/>
</dbReference>
<dbReference type="Pfam" id="PF07664">
    <property type="entry name" value="FeoB_C"/>
    <property type="match status" value="1"/>
</dbReference>
<evidence type="ECO:0000256" key="12">
    <source>
        <dbReference type="ARBA" id="ARBA00023134"/>
    </source>
</evidence>
<comment type="subcellular location">
    <subcellularLocation>
        <location evidence="2">Cell inner membrane</location>
        <topology evidence="2">Multi-pass membrane protein</topology>
    </subcellularLocation>
    <subcellularLocation>
        <location evidence="17">Cell membrane</location>
        <topology evidence="17">Multi-pass membrane protein</topology>
    </subcellularLocation>
</comment>
<evidence type="ECO:0000256" key="6">
    <source>
        <dbReference type="ARBA" id="ARBA00022519"/>
    </source>
</evidence>
<feature type="binding site" evidence="16">
    <location>
        <position position="22"/>
    </location>
    <ligand>
        <name>Mg(2+)</name>
        <dbReference type="ChEBI" id="CHEBI:18420"/>
        <label>1</label>
    </ligand>
</feature>
<feature type="transmembrane region" description="Helical" evidence="17">
    <location>
        <begin position="283"/>
        <end position="304"/>
    </location>
</feature>
<evidence type="ECO:0000313" key="19">
    <source>
        <dbReference type="EMBL" id="MBC8538855.1"/>
    </source>
</evidence>
<dbReference type="SUPFAM" id="SSF52540">
    <property type="entry name" value="P-loop containing nucleoside triphosphate hydrolases"/>
    <property type="match status" value="1"/>
</dbReference>
<proteinExistence type="inferred from homology"/>
<dbReference type="NCBIfam" id="TIGR00437">
    <property type="entry name" value="feoB"/>
    <property type="match status" value="1"/>
</dbReference>
<keyword evidence="16" id="KW-0479">Metal-binding</keyword>
<evidence type="ECO:0000256" key="15">
    <source>
        <dbReference type="PIRSR" id="PIRSR603373-1"/>
    </source>
</evidence>
<evidence type="ECO:0000313" key="20">
    <source>
        <dbReference type="Proteomes" id="UP000617951"/>
    </source>
</evidence>
<keyword evidence="4" id="KW-1003">Cell membrane</keyword>
<keyword evidence="13 17" id="KW-0472">Membrane</keyword>
<evidence type="ECO:0000256" key="1">
    <source>
        <dbReference type="ARBA" id="ARBA00003926"/>
    </source>
</evidence>
<keyword evidence="11" id="KW-0406">Ion transport</keyword>
<keyword evidence="5 17" id="KW-0410">Iron transport</keyword>
<evidence type="ECO:0000256" key="9">
    <source>
        <dbReference type="ARBA" id="ARBA00022989"/>
    </source>
</evidence>
<feature type="transmembrane region" description="Helical" evidence="17">
    <location>
        <begin position="423"/>
        <end position="448"/>
    </location>
</feature>
<dbReference type="InterPro" id="IPR050860">
    <property type="entry name" value="FeoB_GTPase"/>
</dbReference>
<dbReference type="Pfam" id="PF17910">
    <property type="entry name" value="FeoB_Cyto"/>
    <property type="match status" value="1"/>
</dbReference>
<dbReference type="InterPro" id="IPR011642">
    <property type="entry name" value="Gate_dom"/>
</dbReference>
<dbReference type="InterPro" id="IPR041069">
    <property type="entry name" value="FeoB_Cyto"/>
</dbReference>
<dbReference type="AlphaFoldDB" id="A0A926DH69"/>
<dbReference type="Pfam" id="PF02421">
    <property type="entry name" value="FeoB_N"/>
    <property type="match status" value="1"/>
</dbReference>
<protein>
    <recommendedName>
        <fullName evidence="14 17">Ferrous iron transport protein B</fullName>
    </recommendedName>
</protein>
<dbReference type="Gene3D" id="3.40.50.300">
    <property type="entry name" value="P-loop containing nucleotide triphosphate hydrolases"/>
    <property type="match status" value="1"/>
</dbReference>
<evidence type="ECO:0000256" key="8">
    <source>
        <dbReference type="ARBA" id="ARBA00022741"/>
    </source>
</evidence>
<organism evidence="19 20">
    <name type="scientific">Guopingia tenuis</name>
    <dbReference type="NCBI Taxonomy" id="2763656"/>
    <lineage>
        <taxon>Bacteria</taxon>
        <taxon>Bacillati</taxon>
        <taxon>Bacillota</taxon>
        <taxon>Clostridia</taxon>
        <taxon>Christensenellales</taxon>
        <taxon>Christensenellaceae</taxon>
        <taxon>Guopingia</taxon>
    </lineage>
</organism>
<dbReference type="GO" id="GO:0005525">
    <property type="term" value="F:GTP binding"/>
    <property type="evidence" value="ECO:0007669"/>
    <property type="project" value="UniProtKB-KW"/>
</dbReference>
<keyword evidence="8 15" id="KW-0547">Nucleotide-binding</keyword>
<evidence type="ECO:0000256" key="16">
    <source>
        <dbReference type="PIRSR" id="PIRSR603373-2"/>
    </source>
</evidence>
<accession>A0A926DH69</accession>
<feature type="transmembrane region" description="Helical" evidence="17">
    <location>
        <begin position="572"/>
        <end position="593"/>
    </location>
</feature>
<dbReference type="InterPro" id="IPR030389">
    <property type="entry name" value="G_FEOB_dom"/>
</dbReference>
<dbReference type="PROSITE" id="PS51711">
    <property type="entry name" value="G_FEOB"/>
    <property type="match status" value="1"/>
</dbReference>
<evidence type="ECO:0000256" key="17">
    <source>
        <dbReference type="RuleBase" id="RU362098"/>
    </source>
</evidence>
<keyword evidence="7 17" id="KW-0812">Transmembrane</keyword>
<comment type="similarity">
    <text evidence="17">Belongs to the TRAFAC class TrmE-Era-EngA-EngB-Septin-like GTPase superfamily. FeoB GTPase (TC 9.A.8) family.</text>
</comment>
<comment type="function">
    <text evidence="1 17">Probable transporter of a GTP-driven Fe(2+) uptake system.</text>
</comment>
<dbReference type="GO" id="GO:0005886">
    <property type="term" value="C:plasma membrane"/>
    <property type="evidence" value="ECO:0007669"/>
    <property type="project" value="UniProtKB-SubCell"/>
</dbReference>
<evidence type="ECO:0000256" key="2">
    <source>
        <dbReference type="ARBA" id="ARBA00004429"/>
    </source>
</evidence>
<feature type="transmembrane region" description="Helical" evidence="17">
    <location>
        <begin position="343"/>
        <end position="368"/>
    </location>
</feature>
<dbReference type="InterPro" id="IPR011640">
    <property type="entry name" value="Fe2_transport_prot_B_C"/>
</dbReference>
<feature type="binding site" evidence="16">
    <location>
        <position position="21"/>
    </location>
    <ligand>
        <name>Mg(2+)</name>
        <dbReference type="ChEBI" id="CHEBI:18420"/>
        <label>2</label>
    </ligand>
</feature>
<dbReference type="GO" id="GO:0015093">
    <property type="term" value="F:ferrous iron transmembrane transporter activity"/>
    <property type="evidence" value="ECO:0007669"/>
    <property type="project" value="UniProtKB-UniRule"/>
</dbReference>
<keyword evidence="12 15" id="KW-0342">GTP-binding</keyword>
<feature type="transmembrane region" description="Helical" evidence="17">
    <location>
        <begin position="316"/>
        <end position="336"/>
    </location>
</feature>
<comment type="caution">
    <text evidence="19">The sequence shown here is derived from an EMBL/GenBank/DDBJ whole genome shotgun (WGS) entry which is preliminary data.</text>
</comment>
<reference evidence="19" key="1">
    <citation type="submission" date="2020-08" db="EMBL/GenBank/DDBJ databases">
        <title>Genome public.</title>
        <authorList>
            <person name="Liu C."/>
            <person name="Sun Q."/>
        </authorList>
    </citation>
    <scope>NUCLEOTIDE SEQUENCE</scope>
    <source>
        <strain evidence="19">NSJ-63</strain>
    </source>
</reference>
<evidence type="ECO:0000259" key="18">
    <source>
        <dbReference type="PROSITE" id="PS51711"/>
    </source>
</evidence>
<feature type="binding site" evidence="15">
    <location>
        <begin position="7"/>
        <end position="14"/>
    </location>
    <ligand>
        <name>GTP</name>
        <dbReference type="ChEBI" id="CHEBI:37565"/>
        <label>1</label>
    </ligand>
</feature>
<feature type="binding site" evidence="16">
    <location>
        <position position="18"/>
    </location>
    <ligand>
        <name>Mg(2+)</name>
        <dbReference type="ChEBI" id="CHEBI:18420"/>
        <label>2</label>
    </ligand>
</feature>
<evidence type="ECO:0000256" key="7">
    <source>
        <dbReference type="ARBA" id="ARBA00022692"/>
    </source>
</evidence>
<dbReference type="InterPro" id="IPR003373">
    <property type="entry name" value="Fe2_transport_prot-B"/>
</dbReference>
<dbReference type="Proteomes" id="UP000617951">
    <property type="component" value="Unassembled WGS sequence"/>
</dbReference>
<dbReference type="GO" id="GO:0046872">
    <property type="term" value="F:metal ion binding"/>
    <property type="evidence" value="ECO:0007669"/>
    <property type="project" value="UniProtKB-KW"/>
</dbReference>
<evidence type="ECO:0000256" key="3">
    <source>
        <dbReference type="ARBA" id="ARBA00022448"/>
    </source>
</evidence>
<sequence>MIFALIGNQNCGKTTLFNQLTGSNQHVGNFPGVTVERKEGVIKKHPDMIVVDLPGIYSLSPYTSEEVVTRDFLLKDKPDGIINIVDATNIERNLYLSLQLMELNIPMVLALNMMDEVRANNGSIDIRQLSEELGVPCVPISASKNEGIHELIHKARDIAKEKIPPRRQDFCRGPVHKAIHALAHLIEDHAEAIGVPPRFAATKLVEGDEPTINALKINENEKDIIGHVVKEMETELGTDREAALADMRYEFIEGVCKKAVHKAEQTREQARSIKLDRILTHKIWSIPIFLGIMFTIFWLTFGVIGSTLSDWFAEGISWFTAVVDGWLTAGGVNATIHSLIIDGIFAGVGSVLSFLPIIVVLFFFLSLLEDSGYMARVAFIMDKLLRKIGLSGRSFVPMLIGFGCSVPAIMATRTLASERDRRMTILLTPFMSCSAKLPIYAVFTMAFFKENQAFVMIGLYVFGILMGILSGLLFKKTLFRGEPVPFVMELPAYRLPSAKNVTLHMWEKAKDFIKKAFTIIFIATLVIWFLQSFDFRFNLVSDSSTSMLAAIGRFLSPIFAPLGFADWRASTALITGLTAKEAVVSTFGVLFGVTQAELPAALGQIFTPLAALSFLAFTLLYTPCVAAINAARQELGSWKATAGLIVYQLVIAWIAAFAVYHIGLLFV</sequence>